<dbReference type="STRING" id="1073574.GOARA_012_00090"/>
<evidence type="ECO:0000313" key="3">
    <source>
        <dbReference type="Proteomes" id="UP000035088"/>
    </source>
</evidence>
<organism evidence="2 3">
    <name type="scientific">Gordonia araii NBRC 100433</name>
    <dbReference type="NCBI Taxonomy" id="1073574"/>
    <lineage>
        <taxon>Bacteria</taxon>
        <taxon>Bacillati</taxon>
        <taxon>Actinomycetota</taxon>
        <taxon>Actinomycetes</taxon>
        <taxon>Mycobacteriales</taxon>
        <taxon>Gordoniaceae</taxon>
        <taxon>Gordonia</taxon>
    </lineage>
</organism>
<feature type="transmembrane region" description="Helical" evidence="1">
    <location>
        <begin position="551"/>
        <end position="571"/>
    </location>
</feature>
<keyword evidence="1" id="KW-0472">Membrane</keyword>
<dbReference type="EMBL" id="BAEE01000012">
    <property type="protein sequence ID" value="GAB08459.1"/>
    <property type="molecule type" value="Genomic_DNA"/>
</dbReference>
<proteinExistence type="predicted"/>
<reference evidence="2 3" key="1">
    <citation type="submission" date="2011-11" db="EMBL/GenBank/DDBJ databases">
        <title>Whole genome shotgun sequence of Gordonia araii NBRC 100433.</title>
        <authorList>
            <person name="Yoshida Y."/>
            <person name="Hosoyama A."/>
            <person name="Tsuchikane K."/>
            <person name="Katsumata H."/>
            <person name="Yamazaki S."/>
            <person name="Fujita N."/>
        </authorList>
    </citation>
    <scope>NUCLEOTIDE SEQUENCE [LARGE SCALE GENOMIC DNA]</scope>
    <source>
        <strain evidence="2 3">NBRC 100433</strain>
    </source>
</reference>
<dbReference type="Proteomes" id="UP000035088">
    <property type="component" value="Unassembled WGS sequence"/>
</dbReference>
<keyword evidence="3" id="KW-1185">Reference proteome</keyword>
<comment type="caution">
    <text evidence="2">The sequence shown here is derived from an EMBL/GenBank/DDBJ whole genome shotgun (WGS) entry which is preliminary data.</text>
</comment>
<keyword evidence="1" id="KW-0812">Transmembrane</keyword>
<evidence type="ECO:0000313" key="2">
    <source>
        <dbReference type="EMBL" id="GAB08459.1"/>
    </source>
</evidence>
<name>G7GXY4_9ACTN</name>
<dbReference type="AlphaFoldDB" id="G7GXY4"/>
<protein>
    <submittedName>
        <fullName evidence="2">Uncharacterized protein</fullName>
    </submittedName>
</protein>
<accession>G7GXY4</accession>
<sequence>MDSGDPFAASSAPRRHPLTYPGQWPEFSAVIAANRMWELNDRDGFPLAWEQTPPVRLGVCRVRDVRAADRPDNAALQLGRLAEDLRFGTIDNRVPVLAIGSNASPAQLRFKFADRPEALFVPQVRARIRGAKVGYMATVSRFGYIAATVYPEPGFETTLVVQLLDERQLVELDKSESPGYRRVWLGTEQSVDVLLETGERLPGVYAYVAEGGVLTDADDEPIAMAVPGDPVPGALNQEQVLEVAQRAGVREDNPFYDLPDCMGAEPLRYGSLPRQGPIEDAGTAEPGETLLWADSSPDGLNRGGKSVVRIARGDLAKLGSPRLVSIRSAALAALHGDAAPSALAAVHPYDPHDPAEPEQGHTQIDHVLRMACGIERGDAVAVRPAYVDRDRKMDWLLGKPTYLTMRVTLADPATTERDVVLMPRLAIDVLGIESGDYVVIEGTPDENGDVPTVVLKVFEVPSDVEDMRRKVTGGSWGTRFPAANETLGSNPELPLAFIDAELRARLGVNRQTLATVRARPGRLHRFYVELREILLVLAVALLGVVTVVNDATVQMGLIVLLVVLSMVLVFGRMRRRLSHRSDIRRHRKRRRR</sequence>
<gene>
    <name evidence="2" type="ORF">GOARA_012_00090</name>
</gene>
<keyword evidence="1" id="KW-1133">Transmembrane helix</keyword>
<evidence type="ECO:0000256" key="1">
    <source>
        <dbReference type="SAM" id="Phobius"/>
    </source>
</evidence>